<organism evidence="2 3">
    <name type="scientific">Populus alba x Populus x berolinensis</name>
    <dbReference type="NCBI Taxonomy" id="444605"/>
    <lineage>
        <taxon>Eukaryota</taxon>
        <taxon>Viridiplantae</taxon>
        <taxon>Streptophyta</taxon>
        <taxon>Embryophyta</taxon>
        <taxon>Tracheophyta</taxon>
        <taxon>Spermatophyta</taxon>
        <taxon>Magnoliopsida</taxon>
        <taxon>eudicotyledons</taxon>
        <taxon>Gunneridae</taxon>
        <taxon>Pentapetalae</taxon>
        <taxon>rosids</taxon>
        <taxon>fabids</taxon>
        <taxon>Malpighiales</taxon>
        <taxon>Salicaceae</taxon>
        <taxon>Saliceae</taxon>
        <taxon>Populus</taxon>
    </lineage>
</organism>
<gene>
    <name evidence="2" type="ORF">NC653_018671</name>
</gene>
<evidence type="ECO:0000313" key="2">
    <source>
        <dbReference type="EMBL" id="KAJ6990204.1"/>
    </source>
</evidence>
<accession>A0AAD6QH19</accession>
<feature type="compositionally biased region" description="Polar residues" evidence="1">
    <location>
        <begin position="48"/>
        <end position="59"/>
    </location>
</feature>
<dbReference type="EMBL" id="JAQIZT010000007">
    <property type="protein sequence ID" value="KAJ6990204.1"/>
    <property type="molecule type" value="Genomic_DNA"/>
</dbReference>
<dbReference type="Proteomes" id="UP001164929">
    <property type="component" value="Chromosome 7"/>
</dbReference>
<proteinExistence type="predicted"/>
<evidence type="ECO:0000313" key="3">
    <source>
        <dbReference type="Proteomes" id="UP001164929"/>
    </source>
</evidence>
<name>A0AAD6QH19_9ROSI</name>
<reference evidence="2" key="1">
    <citation type="journal article" date="2023" name="Mol. Ecol. Resour.">
        <title>Chromosome-level genome assembly of a triploid poplar Populus alba 'Berolinensis'.</title>
        <authorList>
            <person name="Chen S."/>
            <person name="Yu Y."/>
            <person name="Wang X."/>
            <person name="Wang S."/>
            <person name="Zhang T."/>
            <person name="Zhou Y."/>
            <person name="He R."/>
            <person name="Meng N."/>
            <person name="Wang Y."/>
            <person name="Liu W."/>
            <person name="Liu Z."/>
            <person name="Liu J."/>
            <person name="Guo Q."/>
            <person name="Huang H."/>
            <person name="Sederoff R.R."/>
            <person name="Wang G."/>
            <person name="Qu G."/>
            <person name="Chen S."/>
        </authorList>
    </citation>
    <scope>NUCLEOTIDE SEQUENCE</scope>
    <source>
        <strain evidence="2">SC-2020</strain>
    </source>
</reference>
<evidence type="ECO:0000256" key="1">
    <source>
        <dbReference type="SAM" id="MobiDB-lite"/>
    </source>
</evidence>
<sequence>MAAARRHNKDVKERKQANKRVHRAEKKIENDDENLEAGHPIPKKRVTNFRTQTKPSSYY</sequence>
<dbReference type="AlphaFoldDB" id="A0AAD6QH19"/>
<keyword evidence="3" id="KW-1185">Reference proteome</keyword>
<feature type="region of interest" description="Disordered" evidence="1">
    <location>
        <begin position="1"/>
        <end position="59"/>
    </location>
</feature>
<protein>
    <submittedName>
        <fullName evidence="2">Uncharacterized protein</fullName>
    </submittedName>
</protein>
<comment type="caution">
    <text evidence="2">The sequence shown here is derived from an EMBL/GenBank/DDBJ whole genome shotgun (WGS) entry which is preliminary data.</text>
</comment>